<name>A0ABX2MLF4_9BACL</name>
<proteinExistence type="predicted"/>
<dbReference type="Proteomes" id="UP000577724">
    <property type="component" value="Unassembled WGS sequence"/>
</dbReference>
<protein>
    <submittedName>
        <fullName evidence="2">Uncharacterized protein</fullName>
    </submittedName>
</protein>
<dbReference type="EMBL" id="JABMCC010000107">
    <property type="protein sequence ID" value="NUU54894.1"/>
    <property type="molecule type" value="Genomic_DNA"/>
</dbReference>
<accession>A0ABX2MLF4</accession>
<dbReference type="RefSeq" id="WP_175381829.1">
    <property type="nucleotide sequence ID" value="NZ_JABMCC010000107.1"/>
</dbReference>
<gene>
    <name evidence="2" type="ORF">HP548_12485</name>
</gene>
<keyword evidence="1" id="KW-0472">Membrane</keyword>
<keyword evidence="3" id="KW-1185">Reference proteome</keyword>
<feature type="transmembrane region" description="Helical" evidence="1">
    <location>
        <begin position="95"/>
        <end position="117"/>
    </location>
</feature>
<dbReference type="GeneID" id="97131534"/>
<reference evidence="2 3" key="1">
    <citation type="submission" date="2020-05" db="EMBL/GenBank/DDBJ databases">
        <title>Genome Sequencing of Type Strains.</title>
        <authorList>
            <person name="Lemaire J.F."/>
            <person name="Inderbitzin P."/>
            <person name="Gregorio O.A."/>
            <person name="Collins S.B."/>
            <person name="Wespe N."/>
            <person name="Knight-Connoni V."/>
        </authorList>
    </citation>
    <scope>NUCLEOTIDE SEQUENCE [LARGE SCALE GENOMIC DNA]</scope>
    <source>
        <strain evidence="2 3">DSM 19942</strain>
    </source>
</reference>
<evidence type="ECO:0000256" key="1">
    <source>
        <dbReference type="SAM" id="Phobius"/>
    </source>
</evidence>
<keyword evidence="1" id="KW-1133">Transmembrane helix</keyword>
<evidence type="ECO:0000313" key="2">
    <source>
        <dbReference type="EMBL" id="NUU54894.1"/>
    </source>
</evidence>
<organism evidence="2 3">
    <name type="scientific">Paenibacillus taichungensis</name>
    <dbReference type="NCBI Taxonomy" id="484184"/>
    <lineage>
        <taxon>Bacteria</taxon>
        <taxon>Bacillati</taxon>
        <taxon>Bacillota</taxon>
        <taxon>Bacilli</taxon>
        <taxon>Bacillales</taxon>
        <taxon>Paenibacillaceae</taxon>
        <taxon>Paenibacillus</taxon>
    </lineage>
</organism>
<evidence type="ECO:0000313" key="3">
    <source>
        <dbReference type="Proteomes" id="UP000577724"/>
    </source>
</evidence>
<comment type="caution">
    <text evidence="2">The sequence shown here is derived from an EMBL/GenBank/DDBJ whole genome shotgun (WGS) entry which is preliminary data.</text>
</comment>
<keyword evidence="1" id="KW-0812">Transmembrane</keyword>
<sequence>MNVQLDFVSDWKEICIKQMEDEGLHFTTKTQKDRLIIQYLNYRRKKGGDPHPRNVHFSKEFFCPSAVQNGLEQLVNAIETGKNISPYFSTRVENIIIWTVCIMIGRFFISILEINLIQKIQNS</sequence>